<dbReference type="AlphaFoldDB" id="A0A9X4YDD4"/>
<accession>A0A9X4YDD4</accession>
<dbReference type="Gene3D" id="2.40.160.10">
    <property type="entry name" value="Porin"/>
    <property type="match status" value="1"/>
</dbReference>
<dbReference type="InterPro" id="IPR023614">
    <property type="entry name" value="Porin_dom_sf"/>
</dbReference>
<comment type="caution">
    <text evidence="2">The sequence shown here is derived from an EMBL/GenBank/DDBJ whole genome shotgun (WGS) entry which is preliminary data.</text>
</comment>
<dbReference type="RefSeq" id="WP_160899348.1">
    <property type="nucleotide sequence ID" value="NZ_WMEX01000008.1"/>
</dbReference>
<dbReference type="SUPFAM" id="SSF56935">
    <property type="entry name" value="Porins"/>
    <property type="match status" value="1"/>
</dbReference>
<keyword evidence="1" id="KW-0732">Signal</keyword>
<feature type="signal peptide" evidence="1">
    <location>
        <begin position="1"/>
        <end position="35"/>
    </location>
</feature>
<gene>
    <name evidence="2" type="ORF">GLW01_13330</name>
</gene>
<dbReference type="EMBL" id="WMEX01000008">
    <property type="protein sequence ID" value="MYL27772.1"/>
    <property type="molecule type" value="Genomic_DNA"/>
</dbReference>
<reference evidence="2 3" key="1">
    <citation type="submission" date="2019-11" db="EMBL/GenBank/DDBJ databases">
        <title>Genome sequences of 17 halophilic strains isolated from different environments.</title>
        <authorList>
            <person name="Furrow R.E."/>
        </authorList>
    </citation>
    <scope>NUCLEOTIDE SEQUENCE [LARGE SCALE GENOMIC DNA]</scope>
    <source>
        <strain evidence="2 3">22507_15_FS</strain>
    </source>
</reference>
<sequence length="388" mass="40329">MFENNNTSSNGTFRKTSLAAALSLIAGGMASPAMADLSYETDSGWTFGAGGYIPVFLVAEDEDGGDKNIGVGSGFNPASLNLSFSAPTQNGLDVSGHLQINNHVGIGGNNTSGFGSRVAKIDVAGDFGTASIGQGFGLVGTPAIGDAGSAMGVGIMPDQGVDSLATNGRIGVGYKYADFRPRVAYFSPRSGGVQFAVAVVDPDSGTGAFAGTTNEQDNGANNLEEGTKETPRIEYRLDYAGDNFGIWTSGGFQDVDDTGLSGNDSETMSTIDVGGSLSAGNFNARANYSVSENTSPVIFTTAPGEEYEQWYAEGTFDAGIHTFGVSYGEGEEDNAAGTNELTMLFSRHRVTDQLTLMVEVQDYVGEGGGALMPQREYQALIVGSQFNF</sequence>
<proteinExistence type="predicted"/>
<dbReference type="OrthoDB" id="8735103at2"/>
<evidence type="ECO:0000313" key="2">
    <source>
        <dbReference type="EMBL" id="MYL27772.1"/>
    </source>
</evidence>
<keyword evidence="3" id="KW-1185">Reference proteome</keyword>
<dbReference type="Proteomes" id="UP000460751">
    <property type="component" value="Unassembled WGS sequence"/>
</dbReference>
<protein>
    <submittedName>
        <fullName evidence="2">Porin</fullName>
    </submittedName>
</protein>
<feature type="chain" id="PRO_5040777831" evidence="1">
    <location>
        <begin position="36"/>
        <end position="388"/>
    </location>
</feature>
<name>A0A9X4YDD4_9GAMM</name>
<evidence type="ECO:0000313" key="3">
    <source>
        <dbReference type="Proteomes" id="UP000460751"/>
    </source>
</evidence>
<evidence type="ECO:0000256" key="1">
    <source>
        <dbReference type="SAM" id="SignalP"/>
    </source>
</evidence>
<organism evidence="2 3">
    <name type="scientific">Vreelandella halophila</name>
    <dbReference type="NCBI Taxonomy" id="86177"/>
    <lineage>
        <taxon>Bacteria</taxon>
        <taxon>Pseudomonadati</taxon>
        <taxon>Pseudomonadota</taxon>
        <taxon>Gammaproteobacteria</taxon>
        <taxon>Oceanospirillales</taxon>
        <taxon>Halomonadaceae</taxon>
        <taxon>Vreelandella</taxon>
    </lineage>
</organism>